<proteinExistence type="predicted"/>
<dbReference type="InterPro" id="IPR014131">
    <property type="entry name" value="Chlamydia_phage_Vp3"/>
</dbReference>
<evidence type="ECO:0000313" key="2">
    <source>
        <dbReference type="EMBL" id="QCQ84930.1"/>
    </source>
</evidence>
<feature type="region of interest" description="Disordered" evidence="1">
    <location>
        <begin position="148"/>
        <end position="180"/>
    </location>
</feature>
<sequence>MVGPRPLKSVGPLIKEIAMSSKREFDFRNQSVAEYDFYKTSGVRADLSKFEPSLTRQEFAEECDINTIMARYEAGGAISHVNRASPVYLDTTLYPGLQASMDAFREASLSFAALPAHVRREFDNDPQKFVDFALDEANVGRMREWGLAEPEKVPDSPIRVVVENPPPPPGGAPGGSDGSA</sequence>
<reference evidence="2 3" key="1">
    <citation type="submission" date="2018-12" db="EMBL/GenBank/DDBJ databases">
        <title>Singled stranded DNA viruses identified in blackflies (Austrosimulium ungulatum) sampled in New Zealand.</title>
        <authorList>
            <person name="Kraberger S."/>
            <person name="Fontenele R.S."/>
            <person name="Schmidlin K."/>
            <person name="Walters M."/>
            <person name="Varsani A."/>
        </authorList>
    </citation>
    <scope>NUCLEOTIDE SEQUENCE [LARGE SCALE GENOMIC DNA]</scope>
    <source>
        <strain evidence="2">126</strain>
    </source>
</reference>
<protein>
    <submittedName>
        <fullName evidence="2">Internal scaffolding protein</fullName>
    </submittedName>
</protein>
<dbReference type="EMBL" id="MK249192">
    <property type="protein sequence ID" value="QCQ84930.1"/>
    <property type="molecule type" value="Genomic_DNA"/>
</dbReference>
<accession>A0A4P8PPZ5</accession>
<name>A0A4P8PPZ5_9VIRU</name>
<organism evidence="2 3">
    <name type="scientific">Blackfly microvirus SF02</name>
    <dbReference type="NCBI Taxonomy" id="2576452"/>
    <lineage>
        <taxon>Viruses</taxon>
        <taxon>Monodnaviria</taxon>
        <taxon>Sangervirae</taxon>
        <taxon>Phixviricota</taxon>
        <taxon>Malgrandaviricetes</taxon>
        <taxon>Petitvirales</taxon>
        <taxon>Microviridae</taxon>
        <taxon>Microvirus</taxon>
    </lineage>
</organism>
<dbReference type="Proteomes" id="UP000324370">
    <property type="component" value="Segment"/>
</dbReference>
<dbReference type="Pfam" id="PF09675">
    <property type="entry name" value="Chlamy_scaf"/>
    <property type="match status" value="1"/>
</dbReference>
<evidence type="ECO:0000313" key="3">
    <source>
        <dbReference type="Proteomes" id="UP000324370"/>
    </source>
</evidence>
<evidence type="ECO:0000256" key="1">
    <source>
        <dbReference type="SAM" id="MobiDB-lite"/>
    </source>
</evidence>